<dbReference type="AlphaFoldDB" id="A0A5E4QED6"/>
<proteinExistence type="predicted"/>
<dbReference type="Proteomes" id="UP000324832">
    <property type="component" value="Unassembled WGS sequence"/>
</dbReference>
<accession>A0A5E4QED6</accession>
<reference evidence="1 2" key="1">
    <citation type="submission" date="2017-07" db="EMBL/GenBank/DDBJ databases">
        <authorList>
            <person name="Talla V."/>
            <person name="Backstrom N."/>
        </authorList>
    </citation>
    <scope>NUCLEOTIDE SEQUENCE [LARGE SCALE GENOMIC DNA]</scope>
</reference>
<dbReference type="EMBL" id="FZQP02002449">
    <property type="protein sequence ID" value="VVC95836.1"/>
    <property type="molecule type" value="Genomic_DNA"/>
</dbReference>
<organism evidence="1 2">
    <name type="scientific">Leptidea sinapis</name>
    <dbReference type="NCBI Taxonomy" id="189913"/>
    <lineage>
        <taxon>Eukaryota</taxon>
        <taxon>Metazoa</taxon>
        <taxon>Ecdysozoa</taxon>
        <taxon>Arthropoda</taxon>
        <taxon>Hexapoda</taxon>
        <taxon>Insecta</taxon>
        <taxon>Pterygota</taxon>
        <taxon>Neoptera</taxon>
        <taxon>Endopterygota</taxon>
        <taxon>Lepidoptera</taxon>
        <taxon>Glossata</taxon>
        <taxon>Ditrysia</taxon>
        <taxon>Papilionoidea</taxon>
        <taxon>Pieridae</taxon>
        <taxon>Dismorphiinae</taxon>
        <taxon>Leptidea</taxon>
    </lineage>
</organism>
<sequence>MDALQQNLVDVTTDIHAKLTALEKKIQNITGNNTESDTTADIKHLLEEFVAINYYKLLKKSNNSNRLNDKADIRQCHRMGRVIKFNFKIWKEEIKFGQKSQA</sequence>
<keyword evidence="2" id="KW-1185">Reference proteome</keyword>
<gene>
    <name evidence="1" type="ORF">LSINAPIS_LOCUS7469</name>
</gene>
<evidence type="ECO:0000313" key="2">
    <source>
        <dbReference type="Proteomes" id="UP000324832"/>
    </source>
</evidence>
<protein>
    <submittedName>
        <fullName evidence="1">Uncharacterized protein</fullName>
    </submittedName>
</protein>
<evidence type="ECO:0000313" key="1">
    <source>
        <dbReference type="EMBL" id="VVC95836.1"/>
    </source>
</evidence>
<name>A0A5E4QED6_9NEOP</name>